<evidence type="ECO:0000256" key="5">
    <source>
        <dbReference type="ARBA" id="ARBA00022989"/>
    </source>
</evidence>
<keyword evidence="6 8" id="KW-0472">Membrane</keyword>
<comment type="similarity">
    <text evidence="2">Belongs to the glycosyltransferase 32 family.</text>
</comment>
<keyword evidence="10" id="KW-1185">Reference proteome</keyword>
<dbReference type="InterPro" id="IPR051706">
    <property type="entry name" value="Glycosyltransferase_domain"/>
</dbReference>
<accession>A0A3M2SEA6</accession>
<keyword evidence="4 8" id="KW-0812">Transmembrane</keyword>
<dbReference type="AlphaFoldDB" id="A0A3M2SEA6"/>
<evidence type="ECO:0000256" key="1">
    <source>
        <dbReference type="ARBA" id="ARBA00004370"/>
    </source>
</evidence>
<feature type="compositionally biased region" description="Polar residues" evidence="7">
    <location>
        <begin position="1"/>
        <end position="15"/>
    </location>
</feature>
<dbReference type="Gene3D" id="3.90.550.20">
    <property type="match status" value="1"/>
</dbReference>
<keyword evidence="3" id="KW-0808">Transferase</keyword>
<protein>
    <recommendedName>
        <fullName evidence="11">Mannosyl phosphorylinositol ceramide synthase SUR1</fullName>
    </recommendedName>
</protein>
<feature type="region of interest" description="Disordered" evidence="7">
    <location>
        <begin position="1"/>
        <end position="23"/>
    </location>
</feature>
<evidence type="ECO:0000256" key="3">
    <source>
        <dbReference type="ARBA" id="ARBA00022679"/>
    </source>
</evidence>
<keyword evidence="5 8" id="KW-1133">Transmembrane helix</keyword>
<evidence type="ECO:0000256" key="7">
    <source>
        <dbReference type="SAM" id="MobiDB-lite"/>
    </source>
</evidence>
<evidence type="ECO:0000256" key="8">
    <source>
        <dbReference type="SAM" id="Phobius"/>
    </source>
</evidence>
<dbReference type="PANTHER" id="PTHR32385:SF20">
    <property type="entry name" value="MANNOSYL PHOSPHORYLINOSITOL CERAMIDE SYNTHASE CSH1-RELATED"/>
    <property type="match status" value="1"/>
</dbReference>
<dbReference type="OrthoDB" id="3647at2759"/>
<name>A0A3M2SEA6_9HYPO</name>
<evidence type="ECO:0000256" key="2">
    <source>
        <dbReference type="ARBA" id="ARBA00009003"/>
    </source>
</evidence>
<dbReference type="InterPro" id="IPR007577">
    <property type="entry name" value="GlycoTrfase_DXD_sugar-bd_CS"/>
</dbReference>
<evidence type="ECO:0000256" key="4">
    <source>
        <dbReference type="ARBA" id="ARBA00022692"/>
    </source>
</evidence>
<sequence>MTATTSPNRGRSASPSAAPLMANVDADDSYDEERLDWGKTAGGSVSRWSAWPRKILRLPRPRKYAALLLLTDIIIVSLVVLLFEPLITLLVRNEELFGARLTFPLDATPSAAPKATQHPQTIPRIFHQTIATEEIPEKWIHSQQTCKEAYKDFEYKLWTDEIARNFIEAEYSWFLDTWDEYTFPIQRADAIRYFVLYHYGGIYLDMDTNCNHTIPFEQLEADGETHHAVFKSTTPTGVSNDLMISSAGHPVLLATISKLLYYNDITRPWAKLLPHAAIMIGSGPFFLSMIIKNWLLDQPSLPTPAIQVINATELAPYITDLEGCSWHHGDTKTLMWVGDRPWVWFSLGAIGLVLGLNVINYLILQSCKGVSKLVSVTDEMKNVKLT</sequence>
<reference evidence="9 10" key="1">
    <citation type="submission" date="2017-06" db="EMBL/GenBank/DDBJ databases">
        <title>Comparative genomic analysis of Ambrosia Fusariam Clade fungi.</title>
        <authorList>
            <person name="Stajich J.E."/>
            <person name="Carrillo J."/>
            <person name="Kijimoto T."/>
            <person name="Eskalen A."/>
            <person name="O'Donnell K."/>
            <person name="Kasson M."/>
        </authorList>
    </citation>
    <scope>NUCLEOTIDE SEQUENCE [LARGE SCALE GENOMIC DNA]</scope>
    <source>
        <strain evidence="9">UCR3666</strain>
    </source>
</reference>
<proteinExistence type="inferred from homology"/>
<gene>
    <name evidence="9" type="ORF">CDV36_004403</name>
</gene>
<dbReference type="Proteomes" id="UP000277212">
    <property type="component" value="Unassembled WGS sequence"/>
</dbReference>
<evidence type="ECO:0000256" key="6">
    <source>
        <dbReference type="ARBA" id="ARBA00023136"/>
    </source>
</evidence>
<evidence type="ECO:0008006" key="11">
    <source>
        <dbReference type="Google" id="ProtNLM"/>
    </source>
</evidence>
<dbReference type="Pfam" id="PF04488">
    <property type="entry name" value="Gly_transf_sug"/>
    <property type="match status" value="1"/>
</dbReference>
<dbReference type="InterPro" id="IPR029044">
    <property type="entry name" value="Nucleotide-diphossugar_trans"/>
</dbReference>
<evidence type="ECO:0000313" key="10">
    <source>
        <dbReference type="Proteomes" id="UP000277212"/>
    </source>
</evidence>
<comment type="caution">
    <text evidence="9">The sequence shown here is derived from an EMBL/GenBank/DDBJ whole genome shotgun (WGS) entry which is preliminary data.</text>
</comment>
<dbReference type="PANTHER" id="PTHR32385">
    <property type="entry name" value="MANNOSYL PHOSPHORYLINOSITOL CERAMIDE SYNTHASE"/>
    <property type="match status" value="1"/>
</dbReference>
<dbReference type="GO" id="GO:0000030">
    <property type="term" value="F:mannosyltransferase activity"/>
    <property type="evidence" value="ECO:0007669"/>
    <property type="project" value="TreeGrafter"/>
</dbReference>
<dbReference type="EMBL" id="NKUJ01000056">
    <property type="protein sequence ID" value="RMJ15920.1"/>
    <property type="molecule type" value="Genomic_DNA"/>
</dbReference>
<dbReference type="GO" id="GO:0016020">
    <property type="term" value="C:membrane"/>
    <property type="evidence" value="ECO:0007669"/>
    <property type="project" value="UniProtKB-SubCell"/>
</dbReference>
<organism evidence="9 10">
    <name type="scientific">Fusarium kuroshium</name>
    <dbReference type="NCBI Taxonomy" id="2010991"/>
    <lineage>
        <taxon>Eukaryota</taxon>
        <taxon>Fungi</taxon>
        <taxon>Dikarya</taxon>
        <taxon>Ascomycota</taxon>
        <taxon>Pezizomycotina</taxon>
        <taxon>Sordariomycetes</taxon>
        <taxon>Hypocreomycetidae</taxon>
        <taxon>Hypocreales</taxon>
        <taxon>Nectriaceae</taxon>
        <taxon>Fusarium</taxon>
        <taxon>Fusarium solani species complex</taxon>
    </lineage>
</organism>
<dbReference type="SUPFAM" id="SSF53448">
    <property type="entry name" value="Nucleotide-diphospho-sugar transferases"/>
    <property type="match status" value="1"/>
</dbReference>
<feature type="transmembrane region" description="Helical" evidence="8">
    <location>
        <begin position="342"/>
        <end position="363"/>
    </location>
</feature>
<comment type="subcellular location">
    <subcellularLocation>
        <location evidence="1">Membrane</location>
    </subcellularLocation>
</comment>
<dbReference type="GO" id="GO:0051999">
    <property type="term" value="P:mannosyl-inositol phosphorylceramide biosynthetic process"/>
    <property type="evidence" value="ECO:0007669"/>
    <property type="project" value="TreeGrafter"/>
</dbReference>
<evidence type="ECO:0000313" key="9">
    <source>
        <dbReference type="EMBL" id="RMJ15920.1"/>
    </source>
</evidence>
<feature type="transmembrane region" description="Helical" evidence="8">
    <location>
        <begin position="64"/>
        <end position="83"/>
    </location>
</feature>